<accession>A0ACC0FMN3</accession>
<proteinExistence type="predicted"/>
<dbReference type="EMBL" id="CM045771">
    <property type="protein sequence ID" value="KAI7989599.1"/>
    <property type="molecule type" value="Genomic_DNA"/>
</dbReference>
<reference evidence="1 2" key="1">
    <citation type="journal article" date="2022" name="Plant J.">
        <title>Chromosome-level genome of Camellia lanceoleosa provides a valuable resource for understanding genome evolution and self-incompatibility.</title>
        <authorList>
            <person name="Gong W."/>
            <person name="Xiao S."/>
            <person name="Wang L."/>
            <person name="Liao Z."/>
            <person name="Chang Y."/>
            <person name="Mo W."/>
            <person name="Hu G."/>
            <person name="Li W."/>
            <person name="Zhao G."/>
            <person name="Zhu H."/>
            <person name="Hu X."/>
            <person name="Ji K."/>
            <person name="Xiang X."/>
            <person name="Song Q."/>
            <person name="Yuan D."/>
            <person name="Jin S."/>
            <person name="Zhang L."/>
        </authorList>
    </citation>
    <scope>NUCLEOTIDE SEQUENCE [LARGE SCALE GENOMIC DNA]</scope>
    <source>
        <strain evidence="1">SQ_2022a</strain>
    </source>
</reference>
<name>A0ACC0FMN3_9ERIC</name>
<evidence type="ECO:0000313" key="1">
    <source>
        <dbReference type="EMBL" id="KAI7989599.1"/>
    </source>
</evidence>
<keyword evidence="2" id="KW-1185">Reference proteome</keyword>
<organism evidence="1 2">
    <name type="scientific">Camellia lanceoleosa</name>
    <dbReference type="NCBI Taxonomy" id="1840588"/>
    <lineage>
        <taxon>Eukaryota</taxon>
        <taxon>Viridiplantae</taxon>
        <taxon>Streptophyta</taxon>
        <taxon>Embryophyta</taxon>
        <taxon>Tracheophyta</taxon>
        <taxon>Spermatophyta</taxon>
        <taxon>Magnoliopsida</taxon>
        <taxon>eudicotyledons</taxon>
        <taxon>Gunneridae</taxon>
        <taxon>Pentapetalae</taxon>
        <taxon>asterids</taxon>
        <taxon>Ericales</taxon>
        <taxon>Theaceae</taxon>
        <taxon>Camellia</taxon>
    </lineage>
</organism>
<protein>
    <submittedName>
        <fullName evidence="1">Uncharacterized protein</fullName>
    </submittedName>
</protein>
<dbReference type="Proteomes" id="UP001060215">
    <property type="component" value="Chromosome 14"/>
</dbReference>
<gene>
    <name evidence="1" type="ORF">LOK49_LG13G01930</name>
</gene>
<comment type="caution">
    <text evidence="1">The sequence shown here is derived from an EMBL/GenBank/DDBJ whole genome shotgun (WGS) entry which is preliminary data.</text>
</comment>
<evidence type="ECO:0000313" key="2">
    <source>
        <dbReference type="Proteomes" id="UP001060215"/>
    </source>
</evidence>
<sequence length="403" mass="46256">MEEEGENYPTEHHKLTQQRVSVCLTPGKEAFHLVTAEWWNEEVKLRIQAWRQVDASQERHYISMNPLKSMTENHQAMKGYLRIDSQSPLPNQEIPSMDLLIRNCGGAGNKKFKRTLRELVQIHKPELVVLMEPKVEFKDMGMFFNCMGFTASAHVNPIGRSGCIWMIWNPNVVNVRVVEACSQQITATISRQDFQDWVLSAVYASPNADKRDELWEQLQVLAQSMEKPWLVAGDFNDFTSQHEKRSFQGNNSQSMSQDQRRSRKFNDRLNNCKLMDLGCAGPRLTWSNNRKGWANTMVRLDRAMCNTERQTLFPDGAVRNLPRTYSDHSPVMVFTQGKSHFNPSSRPFKFMAAWITHEDFKSVVQSSWAIPSPSLSNKHFPAPVGEELLCSSSFRDQRAIGEG</sequence>